<evidence type="ECO:0000259" key="14">
    <source>
        <dbReference type="Pfam" id="PF21180"/>
    </source>
</evidence>
<dbReference type="GO" id="GO:0003677">
    <property type="term" value="F:DNA binding"/>
    <property type="evidence" value="ECO:0007669"/>
    <property type="project" value="UniProtKB-UniRule"/>
</dbReference>
<evidence type="ECO:0000256" key="11">
    <source>
        <dbReference type="ARBA" id="ARBA00023242"/>
    </source>
</evidence>
<name>A0AAV0W9A0_9HEMI</name>
<feature type="domain" description="Topoisomerase 6 subunit A/Spo11 TOPRIM" evidence="14">
    <location>
        <begin position="185"/>
        <end position="329"/>
    </location>
</feature>
<dbReference type="GO" id="GO:0007131">
    <property type="term" value="P:reciprocal meiotic recombination"/>
    <property type="evidence" value="ECO:0007669"/>
    <property type="project" value="TreeGrafter"/>
</dbReference>
<comment type="similarity">
    <text evidence="4 12">Belongs to the TOP6A family.</text>
</comment>
<evidence type="ECO:0000256" key="9">
    <source>
        <dbReference type="ARBA" id="ARBA00023125"/>
    </source>
</evidence>
<dbReference type="SUPFAM" id="SSF56726">
    <property type="entry name" value="DNA topoisomerase IV, alpha subunit"/>
    <property type="match status" value="1"/>
</dbReference>
<dbReference type="GO" id="GO:0000228">
    <property type="term" value="C:nuclear chromosome"/>
    <property type="evidence" value="ECO:0007669"/>
    <property type="project" value="TreeGrafter"/>
</dbReference>
<keyword evidence="16" id="KW-1185">Reference proteome</keyword>
<dbReference type="GO" id="GO:0005524">
    <property type="term" value="F:ATP binding"/>
    <property type="evidence" value="ECO:0007669"/>
    <property type="project" value="InterPro"/>
</dbReference>
<keyword evidence="11" id="KW-0539">Nucleus</keyword>
<dbReference type="Pfam" id="PF04406">
    <property type="entry name" value="TP6A_N"/>
    <property type="match status" value="1"/>
</dbReference>
<organism evidence="15 16">
    <name type="scientific">Macrosiphum euphorbiae</name>
    <name type="common">potato aphid</name>
    <dbReference type="NCBI Taxonomy" id="13131"/>
    <lineage>
        <taxon>Eukaryota</taxon>
        <taxon>Metazoa</taxon>
        <taxon>Ecdysozoa</taxon>
        <taxon>Arthropoda</taxon>
        <taxon>Hexapoda</taxon>
        <taxon>Insecta</taxon>
        <taxon>Pterygota</taxon>
        <taxon>Neoptera</taxon>
        <taxon>Paraneoptera</taxon>
        <taxon>Hemiptera</taxon>
        <taxon>Sternorrhyncha</taxon>
        <taxon>Aphidomorpha</taxon>
        <taxon>Aphidoidea</taxon>
        <taxon>Aphididae</taxon>
        <taxon>Macrosiphini</taxon>
        <taxon>Macrosiphum</taxon>
    </lineage>
</organism>
<evidence type="ECO:0000313" key="15">
    <source>
        <dbReference type="EMBL" id="CAI6352400.1"/>
    </source>
</evidence>
<dbReference type="PANTHER" id="PTHR10848:SF0">
    <property type="entry name" value="MEIOTIC RECOMBINATION PROTEIN SPO11"/>
    <property type="match status" value="1"/>
</dbReference>
<evidence type="ECO:0000256" key="8">
    <source>
        <dbReference type="ARBA" id="ARBA00023029"/>
    </source>
</evidence>
<dbReference type="AlphaFoldDB" id="A0AAV0W9A0"/>
<dbReference type="InterPro" id="IPR036388">
    <property type="entry name" value="WH-like_DNA-bd_sf"/>
</dbReference>
<comment type="subcellular location">
    <subcellularLocation>
        <location evidence="3">Nucleus</location>
    </subcellularLocation>
</comment>
<feature type="domain" description="Spo11/DNA topoisomerase VI subunit A N-terminal" evidence="13">
    <location>
        <begin position="76"/>
        <end position="136"/>
    </location>
</feature>
<feature type="active site" description="O-(5'-phospho-DNA)-tyrosine intermediate" evidence="12">
    <location>
        <position position="104"/>
    </location>
</feature>
<comment type="cofactor">
    <cofactor evidence="2">
        <name>Mg(2+)</name>
        <dbReference type="ChEBI" id="CHEBI:18420"/>
    </cofactor>
</comment>
<dbReference type="Gene3D" id="3.40.1360.10">
    <property type="match status" value="1"/>
</dbReference>
<dbReference type="InterPro" id="IPR013049">
    <property type="entry name" value="Spo11/TopoVI_A_N"/>
</dbReference>
<dbReference type="InterPro" id="IPR002815">
    <property type="entry name" value="Spo11/TopoVI_A"/>
</dbReference>
<dbReference type="InterPro" id="IPR036078">
    <property type="entry name" value="Spo11/TopoVI_A_sf"/>
</dbReference>
<evidence type="ECO:0000256" key="1">
    <source>
        <dbReference type="ARBA" id="ARBA00000185"/>
    </source>
</evidence>
<comment type="caution">
    <text evidence="15">The sequence shown here is derived from an EMBL/GenBank/DDBJ whole genome shotgun (WGS) entry which is preliminary data.</text>
</comment>
<evidence type="ECO:0000313" key="16">
    <source>
        <dbReference type="Proteomes" id="UP001160148"/>
    </source>
</evidence>
<dbReference type="GO" id="GO:0042138">
    <property type="term" value="P:meiotic DNA double-strand break formation"/>
    <property type="evidence" value="ECO:0007669"/>
    <property type="project" value="InterPro"/>
</dbReference>
<dbReference type="PANTHER" id="PTHR10848">
    <property type="entry name" value="MEIOTIC RECOMBINATION PROTEIN SPO11"/>
    <property type="match status" value="1"/>
</dbReference>
<evidence type="ECO:0000256" key="4">
    <source>
        <dbReference type="ARBA" id="ARBA00006559"/>
    </source>
</evidence>
<dbReference type="GO" id="GO:0003918">
    <property type="term" value="F:DNA topoisomerase type II (double strand cut, ATP-hydrolyzing) activity"/>
    <property type="evidence" value="ECO:0007669"/>
    <property type="project" value="UniProtKB-UniRule"/>
</dbReference>
<dbReference type="EC" id="5.6.2.2" evidence="5"/>
<dbReference type="GO" id="GO:0000706">
    <property type="term" value="P:meiotic DNA double-strand break processing"/>
    <property type="evidence" value="ECO:0007669"/>
    <property type="project" value="TreeGrafter"/>
</dbReference>
<evidence type="ECO:0000259" key="13">
    <source>
        <dbReference type="Pfam" id="PF04406"/>
    </source>
</evidence>
<gene>
    <name evidence="15" type="ORF">MEUPH1_LOCUS8648</name>
</gene>
<keyword evidence="9 12" id="KW-0238">DNA-binding</keyword>
<dbReference type="PRINTS" id="PR01551">
    <property type="entry name" value="SPO11HOMOLOG"/>
</dbReference>
<keyword evidence="10 12" id="KW-0413">Isomerase</keyword>
<keyword evidence="6" id="KW-0479">Metal-binding</keyword>
<dbReference type="PRINTS" id="PR01550">
    <property type="entry name" value="TOP6AFAMILY"/>
</dbReference>
<accession>A0AAV0W9A0</accession>
<comment type="catalytic activity">
    <reaction evidence="1 12">
        <text>ATP-dependent breakage, passage and rejoining of double-stranded DNA.</text>
        <dbReference type="EC" id="5.6.2.2"/>
    </reaction>
</comment>
<dbReference type="CDD" id="cd00223">
    <property type="entry name" value="TOPRIM_TopoIIB_SPO"/>
    <property type="match status" value="1"/>
</dbReference>
<dbReference type="GO" id="GO:0046872">
    <property type="term" value="F:metal ion binding"/>
    <property type="evidence" value="ECO:0007669"/>
    <property type="project" value="UniProtKB-KW"/>
</dbReference>
<evidence type="ECO:0000256" key="5">
    <source>
        <dbReference type="ARBA" id="ARBA00012895"/>
    </source>
</evidence>
<keyword evidence="7" id="KW-0460">Magnesium</keyword>
<sequence length="335" mass="38046">MSTKLHSNNDIGNGRTKLILMRIENIILNFVNSLCNNNKLVINLTKLSNWSSCVYDDKNHMITKTLQFQTKRSRINFTIIIYLLSKIYKNLMTKKSCTTRELYYGDTILFKHSNIVRKALIDICCLLGAKSWELGITLTSSGLVAGNLKIYMSNGKILDCSDTTEGIQIPQDILEIEHFESKAKYILIVEKNASFQKIINEGLLKKNKCTFVMITGKGFPDINTRLFVKQLSCKLNIPILVLVDANPFGIEIMCVYRFGSNSMVHQNEMLCVPSIKWLGVYPTDIETLNLPSIPLTNLDQDRLKSLLKRSYINSNHKLLQQVSLKLNNNKQGLGS</sequence>
<evidence type="ECO:0000256" key="6">
    <source>
        <dbReference type="ARBA" id="ARBA00022723"/>
    </source>
</evidence>
<dbReference type="InterPro" id="IPR034136">
    <property type="entry name" value="TOPRIM_Topo6A/Spo11"/>
</dbReference>
<dbReference type="Gene3D" id="1.10.10.10">
    <property type="entry name" value="Winged helix-like DNA-binding domain superfamily/Winged helix DNA-binding domain"/>
    <property type="match status" value="1"/>
</dbReference>
<evidence type="ECO:0000256" key="2">
    <source>
        <dbReference type="ARBA" id="ARBA00001946"/>
    </source>
</evidence>
<protein>
    <recommendedName>
        <fullName evidence="5">DNA topoisomerase (ATP-hydrolyzing)</fullName>
        <ecNumber evidence="5">5.6.2.2</ecNumber>
    </recommendedName>
</protein>
<proteinExistence type="inferred from homology"/>
<evidence type="ECO:0000256" key="12">
    <source>
        <dbReference type="PROSITE-ProRule" id="PRU01385"/>
    </source>
</evidence>
<dbReference type="PROSITE" id="PS52041">
    <property type="entry name" value="TOPO_IIB"/>
    <property type="match status" value="1"/>
</dbReference>
<reference evidence="15 16" key="1">
    <citation type="submission" date="2023-01" db="EMBL/GenBank/DDBJ databases">
        <authorList>
            <person name="Whitehead M."/>
        </authorList>
    </citation>
    <scope>NUCLEOTIDE SEQUENCE [LARGE SCALE GENOMIC DNA]</scope>
</reference>
<evidence type="ECO:0000256" key="7">
    <source>
        <dbReference type="ARBA" id="ARBA00022842"/>
    </source>
</evidence>
<dbReference type="Proteomes" id="UP001160148">
    <property type="component" value="Unassembled WGS sequence"/>
</dbReference>
<dbReference type="Pfam" id="PF21180">
    <property type="entry name" value="TOP6A-Spo11_Toprim"/>
    <property type="match status" value="1"/>
</dbReference>
<evidence type="ECO:0000256" key="10">
    <source>
        <dbReference type="ARBA" id="ARBA00023235"/>
    </source>
</evidence>
<evidence type="ECO:0000256" key="3">
    <source>
        <dbReference type="ARBA" id="ARBA00004123"/>
    </source>
</evidence>
<dbReference type="EMBL" id="CARXXK010000002">
    <property type="protein sequence ID" value="CAI6352400.1"/>
    <property type="molecule type" value="Genomic_DNA"/>
</dbReference>
<keyword evidence="8 12" id="KW-0799">Topoisomerase</keyword>
<dbReference type="InterPro" id="IPR013048">
    <property type="entry name" value="Meiotic_Spo11"/>
</dbReference>